<dbReference type="STRING" id="1280514.AXFE_07170"/>
<evidence type="ECO:0000313" key="2">
    <source>
        <dbReference type="Proteomes" id="UP000032360"/>
    </source>
</evidence>
<gene>
    <name evidence="1" type="ORF">AXFE_07170</name>
</gene>
<reference evidence="1 2" key="1">
    <citation type="submission" date="2015-01" db="EMBL/GenBank/DDBJ databases">
        <title>Draft genome of the acidophilic iron oxidizer Acidithrix ferrooxidans strain Py-F3.</title>
        <authorList>
            <person name="Poehlein A."/>
            <person name="Eisen S."/>
            <person name="Schloemann M."/>
            <person name="Johnson B.D."/>
            <person name="Daniel R."/>
            <person name="Muehling M."/>
        </authorList>
    </citation>
    <scope>NUCLEOTIDE SEQUENCE [LARGE SCALE GENOMIC DNA]</scope>
    <source>
        <strain evidence="1 2">Py-F3</strain>
    </source>
</reference>
<dbReference type="AlphaFoldDB" id="A0A0D8HKE6"/>
<dbReference type="Gene3D" id="3.30.428.10">
    <property type="entry name" value="HIT-like"/>
    <property type="match status" value="1"/>
</dbReference>
<dbReference type="EMBL" id="JXYS01000018">
    <property type="protein sequence ID" value="KJF18329.1"/>
    <property type="molecule type" value="Genomic_DNA"/>
</dbReference>
<evidence type="ECO:0000313" key="1">
    <source>
        <dbReference type="EMBL" id="KJF18329.1"/>
    </source>
</evidence>
<dbReference type="OrthoDB" id="9769064at2"/>
<proteinExistence type="predicted"/>
<dbReference type="InterPro" id="IPR036265">
    <property type="entry name" value="HIT-like_sf"/>
</dbReference>
<accession>A0A0D8HKE6</accession>
<evidence type="ECO:0008006" key="3">
    <source>
        <dbReference type="Google" id="ProtNLM"/>
    </source>
</evidence>
<comment type="caution">
    <text evidence="1">The sequence shown here is derived from an EMBL/GenBank/DDBJ whole genome shotgun (WGS) entry which is preliminary data.</text>
</comment>
<protein>
    <recommendedName>
        <fullName evidence="3">Galactose-1-phosphate uridylyltransferase</fullName>
    </recommendedName>
</protein>
<sequence length="350" mass="38963">MQRVVKTVNNIEFSQIDTVGKVPDLTNGGRFTEIPLIQRIDPIFKGRARFVVGAKLQPEVKVDVSELTKVAGFCPFCPGAYEKYTFPFPSEMVAEGRIRVGNALVVPNILAYSTYSSVGIYDTSRHFVPIDEFDHSVVGNAFSAMVRHARAIRDYDHKAVYSSINANYLPSSGSSLIHPHLQSSHDYMPLSHQGHLIQEMALHKERFGRSLMEDLVEAEIHLGERYVGSIGNVAFFAPFAPSGFREVWGVILRQGDIPQIDPIDLSDLALGISKIISAYANWNLSSFNFALTGGGPDAREISANPLFRIVARSNPESYYRSDVTYFEKLYSELMVDVTPEETASALRAFF</sequence>
<dbReference type="RefSeq" id="WP_052604486.1">
    <property type="nucleotide sequence ID" value="NZ_JXYS01000018.1"/>
</dbReference>
<name>A0A0D8HKE6_9ACTN</name>
<dbReference type="Proteomes" id="UP000032360">
    <property type="component" value="Unassembled WGS sequence"/>
</dbReference>
<keyword evidence="2" id="KW-1185">Reference proteome</keyword>
<organism evidence="1 2">
    <name type="scientific">Acidithrix ferrooxidans</name>
    <dbReference type="NCBI Taxonomy" id="1280514"/>
    <lineage>
        <taxon>Bacteria</taxon>
        <taxon>Bacillati</taxon>
        <taxon>Actinomycetota</taxon>
        <taxon>Acidimicrobiia</taxon>
        <taxon>Acidimicrobiales</taxon>
        <taxon>Acidimicrobiaceae</taxon>
        <taxon>Acidithrix</taxon>
    </lineage>
</organism>
<dbReference type="SUPFAM" id="SSF54197">
    <property type="entry name" value="HIT-like"/>
    <property type="match status" value="1"/>
</dbReference>